<dbReference type="Gene3D" id="4.10.280.10">
    <property type="entry name" value="Helix-loop-helix DNA-binding domain"/>
    <property type="match status" value="1"/>
</dbReference>
<dbReference type="GO" id="GO:0006355">
    <property type="term" value="P:regulation of DNA-templated transcription"/>
    <property type="evidence" value="ECO:0007669"/>
    <property type="project" value="InterPro"/>
</dbReference>
<proteinExistence type="predicted"/>
<dbReference type="GO" id="GO:0040008">
    <property type="term" value="P:regulation of growth"/>
    <property type="evidence" value="ECO:0007669"/>
    <property type="project" value="InterPro"/>
</dbReference>
<dbReference type="InterPro" id="IPR036638">
    <property type="entry name" value="HLH_DNA-bd_sf"/>
</dbReference>
<name>A0A061FX07_THECC</name>
<dbReference type="InterPro" id="IPR044172">
    <property type="entry name" value="ILI2-like"/>
</dbReference>
<keyword evidence="5" id="KW-0539">Nucleus</keyword>
<keyword evidence="2" id="KW-0341">Growth regulation</keyword>
<keyword evidence="4" id="KW-0804">Transcription</keyword>
<keyword evidence="8" id="KW-1185">Reference proteome</keyword>
<dbReference type="PANTHER" id="PTHR38546">
    <property type="entry name" value="DNA BINDING PROTEIN"/>
    <property type="match status" value="1"/>
</dbReference>
<keyword evidence="7" id="KW-0238">DNA-binding</keyword>
<gene>
    <name evidence="7" type="ORF">TCM_013925</name>
</gene>
<dbReference type="EMBL" id="CM001881">
    <property type="protein sequence ID" value="EOY21791.1"/>
    <property type="molecule type" value="Genomic_DNA"/>
</dbReference>
<dbReference type="GO" id="GO:0046983">
    <property type="term" value="F:protein dimerization activity"/>
    <property type="evidence" value="ECO:0007669"/>
    <property type="project" value="InterPro"/>
</dbReference>
<dbReference type="GO" id="GO:0003677">
    <property type="term" value="F:DNA binding"/>
    <property type="evidence" value="ECO:0007669"/>
    <property type="project" value="UniProtKB-KW"/>
</dbReference>
<organism evidence="7 8">
    <name type="scientific">Theobroma cacao</name>
    <name type="common">Cacao</name>
    <name type="synonym">Cocoa</name>
    <dbReference type="NCBI Taxonomy" id="3641"/>
    <lineage>
        <taxon>Eukaryota</taxon>
        <taxon>Viridiplantae</taxon>
        <taxon>Streptophyta</taxon>
        <taxon>Embryophyta</taxon>
        <taxon>Tracheophyta</taxon>
        <taxon>Spermatophyta</taxon>
        <taxon>Magnoliopsida</taxon>
        <taxon>eudicotyledons</taxon>
        <taxon>Gunneridae</taxon>
        <taxon>Pentapetalae</taxon>
        <taxon>rosids</taxon>
        <taxon>malvids</taxon>
        <taxon>Malvales</taxon>
        <taxon>Malvaceae</taxon>
        <taxon>Byttnerioideae</taxon>
        <taxon>Theobroma</taxon>
    </lineage>
</organism>
<evidence type="ECO:0000256" key="2">
    <source>
        <dbReference type="ARBA" id="ARBA00022604"/>
    </source>
</evidence>
<dbReference type="OMA" id="KETCCHI"/>
<reference evidence="7 8" key="1">
    <citation type="journal article" date="2013" name="Genome Biol.">
        <title>The genome sequence of the most widely cultivated cacao type and its use to identify candidate genes regulating pod color.</title>
        <authorList>
            <person name="Motamayor J.C."/>
            <person name="Mockaitis K."/>
            <person name="Schmutz J."/>
            <person name="Haiminen N."/>
            <person name="Iii D.L."/>
            <person name="Cornejo O."/>
            <person name="Findley S.D."/>
            <person name="Zheng P."/>
            <person name="Utro F."/>
            <person name="Royaert S."/>
            <person name="Saski C."/>
            <person name="Jenkins J."/>
            <person name="Podicheti R."/>
            <person name="Zhao M."/>
            <person name="Scheffler B.E."/>
            <person name="Stack J.C."/>
            <person name="Feltus F.A."/>
            <person name="Mustiga G.M."/>
            <person name="Amores F."/>
            <person name="Phillips W."/>
            <person name="Marelli J.P."/>
            <person name="May G.D."/>
            <person name="Shapiro H."/>
            <person name="Ma J."/>
            <person name="Bustamante C.D."/>
            <person name="Schnell R.J."/>
            <person name="Main D."/>
            <person name="Gilbert D."/>
            <person name="Parida L."/>
            <person name="Kuhn D.N."/>
        </authorList>
    </citation>
    <scope>NUCLEOTIDE SEQUENCE [LARGE SCALE GENOMIC DNA]</scope>
    <source>
        <strain evidence="8">cv. Matina 1-6</strain>
    </source>
</reference>
<evidence type="ECO:0000256" key="1">
    <source>
        <dbReference type="ARBA" id="ARBA00004123"/>
    </source>
</evidence>
<evidence type="ECO:0000256" key="6">
    <source>
        <dbReference type="SAM" id="Coils"/>
    </source>
</evidence>
<dbReference type="PANTHER" id="PTHR38546:SF3">
    <property type="entry name" value="DNA BINDING PROTEIN"/>
    <property type="match status" value="1"/>
</dbReference>
<dbReference type="HOGENOM" id="CLU_183267_0_0_1"/>
<comment type="subcellular location">
    <subcellularLocation>
        <location evidence="1">Nucleus</location>
    </subcellularLocation>
</comment>
<dbReference type="Proteomes" id="UP000026915">
    <property type="component" value="Chromosome 3"/>
</dbReference>
<accession>A0A061FX07</accession>
<dbReference type="STRING" id="3641.A0A061FX07"/>
<dbReference type="AlphaFoldDB" id="A0A061FX07"/>
<sequence>MSSQGSRASHKITDDELSALVLNLQALLPQLNQGRNGRASATKVLNETCSYIRKLQAEIDDLSERLSQCLGSMDITSLDAEILRNLLQQ</sequence>
<evidence type="ECO:0000256" key="3">
    <source>
        <dbReference type="ARBA" id="ARBA00023015"/>
    </source>
</evidence>
<keyword evidence="6" id="KW-0175">Coiled coil</keyword>
<evidence type="ECO:0000256" key="5">
    <source>
        <dbReference type="ARBA" id="ARBA00023242"/>
    </source>
</evidence>
<protein>
    <submittedName>
        <fullName evidence="7">Basic helix-loop-helix DNA-binding family protein, putative</fullName>
    </submittedName>
</protein>
<dbReference type="InParanoid" id="A0A061FX07"/>
<dbReference type="GO" id="GO:0005634">
    <property type="term" value="C:nucleus"/>
    <property type="evidence" value="ECO:0007669"/>
    <property type="project" value="UniProtKB-SubCell"/>
</dbReference>
<dbReference type="Pfam" id="PF23174">
    <property type="entry name" value="bHLH_ILI"/>
    <property type="match status" value="1"/>
</dbReference>
<dbReference type="InterPro" id="IPR044293">
    <property type="entry name" value="PRE"/>
</dbReference>
<evidence type="ECO:0000256" key="4">
    <source>
        <dbReference type="ARBA" id="ARBA00023163"/>
    </source>
</evidence>
<evidence type="ECO:0000313" key="8">
    <source>
        <dbReference type="Proteomes" id="UP000026915"/>
    </source>
</evidence>
<feature type="coiled-coil region" evidence="6">
    <location>
        <begin position="45"/>
        <end position="72"/>
    </location>
</feature>
<dbReference type="eggNOG" id="ENOG502SAEZ">
    <property type="taxonomic scope" value="Eukaryota"/>
</dbReference>
<evidence type="ECO:0000313" key="7">
    <source>
        <dbReference type="EMBL" id="EOY21791.1"/>
    </source>
</evidence>
<dbReference type="SUPFAM" id="SSF47459">
    <property type="entry name" value="HLH, helix-loop-helix DNA-binding domain"/>
    <property type="match status" value="1"/>
</dbReference>
<keyword evidence="3" id="KW-0805">Transcription regulation</keyword>
<dbReference type="Gramene" id="EOY21791">
    <property type="protein sequence ID" value="EOY21791"/>
    <property type="gene ID" value="TCM_013925"/>
</dbReference>